<comment type="similarity">
    <text evidence="4">Belongs to the TonB-dependent receptor family.</text>
</comment>
<sequence length="949" mass="107883">MRANKPVTVRKKTLFLLSFLLIALLKLSAQSSLRLSGKVINSRNEAVPGATITVDGTNRKTAADVEGRFTLQLEPGKKYTLKISSAGYTTKSLEDVELKSGEDNTLSVVLESKSELGEVVVRSSVRKETTSALINLQRNNTAVSSGIAADLIRRTPDRTTGEVLKRVSGASIQDNKFVIVRGLSDRYNAAFINNSQLPSSEPDRKAFSFDVIPANMIDNIVINKTATPELTGEFAGGLIQVQTKDVPTKDFLSIGFQLGFNLNSVFRDFTSNPRTSTDWLGWDNGTRKFPSAFPATPQEYRALPVDDQISKSQLMRDDVYAQANATARPAQTYNLAYGSTRILKNDAKLGFIASVIYRNTMLKYDVQRQLLQSDATPIFQLTDNQNRYQTNIGALVNITYAQKNNKISFKNIFNRFYDDNYFVRTGLNSNRNQDINFYSSFLNQRSFYSGQFEGDHQLKLAKMKFRWNTGYSLVTRSQPDLRTQQYVRAIGSNKFEIDPDDTRRFWSDLQDHTITASGALTLPFELFGQKQQFKGGASTIIRFRDFQSRIFRYVETNQSNFNQELASLPYDQIFKKENISRTGFVLDDFTNNQDKYFGISTINSGFAMFDNKLSEKVRLVWGARLEFFEQYLTTKNQEAKRVDVDQETWDFLPSVNLTWSLNTKNNLRFSAFQTVARPEFREIAPFAFFDYEANYGIVGNPDLKRTKINNFDVRYEIYPAAGETFSVGAFYKNFKNPIEFRLDPGSNADRRQYFYQNATDANTYGAELEFRKNLDFLNKGSKVLSNMTAFGNITYLFSDVSFPDETSGQPINSNRPIQGQSPYLVNAGIQYTSDKLFSATLLYNVIGPRLALVGSTPTKDVNGEFQQEFPDIYERPRNLLDFQLSRKIMERRGELKLSVSDIFNNSITLYENRSSGKAFNGEDRIFSSYKPGTTITIGFTYDFELKKRK</sequence>
<dbReference type="Gene3D" id="2.60.40.1120">
    <property type="entry name" value="Carboxypeptidase-like, regulatory domain"/>
    <property type="match status" value="1"/>
</dbReference>
<dbReference type="AlphaFoldDB" id="A0A0E9N5J5"/>
<dbReference type="Proteomes" id="UP000033121">
    <property type="component" value="Unassembled WGS sequence"/>
</dbReference>
<evidence type="ECO:0000313" key="8">
    <source>
        <dbReference type="Proteomes" id="UP000033121"/>
    </source>
</evidence>
<accession>A0A0E9N5J5</accession>
<evidence type="ECO:0000256" key="4">
    <source>
        <dbReference type="RuleBase" id="RU003357"/>
    </source>
</evidence>
<evidence type="ECO:0000259" key="5">
    <source>
        <dbReference type="Pfam" id="PF00593"/>
    </source>
</evidence>
<dbReference type="SUPFAM" id="SSF56935">
    <property type="entry name" value="Porins"/>
    <property type="match status" value="1"/>
</dbReference>
<gene>
    <name evidence="7" type="ORF">FPE01S_04_03320</name>
</gene>
<keyword evidence="2 4" id="KW-0472">Membrane</keyword>
<dbReference type="Gene3D" id="2.40.170.20">
    <property type="entry name" value="TonB-dependent receptor, beta-barrel domain"/>
    <property type="match status" value="1"/>
</dbReference>
<keyword evidence="4" id="KW-0798">TonB box</keyword>
<dbReference type="Gene3D" id="2.170.130.10">
    <property type="entry name" value="TonB-dependent receptor, plug domain"/>
    <property type="match status" value="1"/>
</dbReference>
<dbReference type="EMBL" id="BBWV01000004">
    <property type="protein sequence ID" value="GAO45089.1"/>
    <property type="molecule type" value="Genomic_DNA"/>
</dbReference>
<keyword evidence="8" id="KW-1185">Reference proteome</keyword>
<feature type="domain" description="TonB-dependent receptor plug" evidence="6">
    <location>
        <begin position="140"/>
        <end position="235"/>
    </location>
</feature>
<dbReference type="PANTHER" id="PTHR40980">
    <property type="entry name" value="PLUG DOMAIN-CONTAINING PROTEIN"/>
    <property type="match status" value="1"/>
</dbReference>
<evidence type="ECO:0000256" key="2">
    <source>
        <dbReference type="ARBA" id="ARBA00023136"/>
    </source>
</evidence>
<dbReference type="InterPro" id="IPR012910">
    <property type="entry name" value="Plug_dom"/>
</dbReference>
<comment type="subcellular location">
    <subcellularLocation>
        <location evidence="1 4">Cell outer membrane</location>
    </subcellularLocation>
</comment>
<dbReference type="Pfam" id="PF07715">
    <property type="entry name" value="Plug"/>
    <property type="match status" value="1"/>
</dbReference>
<evidence type="ECO:0000256" key="1">
    <source>
        <dbReference type="ARBA" id="ARBA00004442"/>
    </source>
</evidence>
<dbReference type="InterPro" id="IPR037066">
    <property type="entry name" value="Plug_dom_sf"/>
</dbReference>
<dbReference type="GO" id="GO:0009279">
    <property type="term" value="C:cell outer membrane"/>
    <property type="evidence" value="ECO:0007669"/>
    <property type="project" value="UniProtKB-SubCell"/>
</dbReference>
<name>A0A0E9N5J5_9BACT</name>
<proteinExistence type="inferred from homology"/>
<dbReference type="STRING" id="1220578.FPE01S_04_03320"/>
<dbReference type="PANTHER" id="PTHR40980:SF5">
    <property type="entry name" value="TONB-DEPENDENT RECEPTOR"/>
    <property type="match status" value="1"/>
</dbReference>
<protein>
    <submittedName>
        <fullName evidence="7">Putative TonB-dependent receptor</fullName>
    </submittedName>
</protein>
<organism evidence="7 8">
    <name type="scientific">Flavihumibacter petaseus NBRC 106054</name>
    <dbReference type="NCBI Taxonomy" id="1220578"/>
    <lineage>
        <taxon>Bacteria</taxon>
        <taxon>Pseudomonadati</taxon>
        <taxon>Bacteroidota</taxon>
        <taxon>Chitinophagia</taxon>
        <taxon>Chitinophagales</taxon>
        <taxon>Chitinophagaceae</taxon>
        <taxon>Flavihumibacter</taxon>
    </lineage>
</organism>
<reference evidence="7 8" key="1">
    <citation type="submission" date="2015-04" db="EMBL/GenBank/DDBJ databases">
        <title>Whole genome shotgun sequence of Flavihumibacter petaseus NBRC 106054.</title>
        <authorList>
            <person name="Miyazawa S."/>
            <person name="Hosoyama A."/>
            <person name="Hashimoto M."/>
            <person name="Noguchi M."/>
            <person name="Tsuchikane K."/>
            <person name="Ohji S."/>
            <person name="Yamazoe A."/>
            <person name="Ichikawa N."/>
            <person name="Kimura A."/>
            <person name="Fujita N."/>
        </authorList>
    </citation>
    <scope>NUCLEOTIDE SEQUENCE [LARGE SCALE GENOMIC DNA]</scope>
    <source>
        <strain evidence="7 8">NBRC 106054</strain>
    </source>
</reference>
<dbReference type="InterPro" id="IPR000531">
    <property type="entry name" value="Beta-barrel_TonB"/>
</dbReference>
<evidence type="ECO:0000313" key="7">
    <source>
        <dbReference type="EMBL" id="GAO45089.1"/>
    </source>
</evidence>
<keyword evidence="7" id="KW-0675">Receptor</keyword>
<dbReference type="Pfam" id="PF00593">
    <property type="entry name" value="TonB_dep_Rec_b-barrel"/>
    <property type="match status" value="1"/>
</dbReference>
<evidence type="ECO:0000256" key="3">
    <source>
        <dbReference type="ARBA" id="ARBA00023237"/>
    </source>
</evidence>
<keyword evidence="3" id="KW-0998">Cell outer membrane</keyword>
<comment type="caution">
    <text evidence="7">The sequence shown here is derived from an EMBL/GenBank/DDBJ whole genome shotgun (WGS) entry which is preliminary data.</text>
</comment>
<dbReference type="SUPFAM" id="SSF49464">
    <property type="entry name" value="Carboxypeptidase regulatory domain-like"/>
    <property type="match status" value="1"/>
</dbReference>
<dbReference type="InterPro" id="IPR008969">
    <property type="entry name" value="CarboxyPept-like_regulatory"/>
</dbReference>
<dbReference type="Pfam" id="PF13715">
    <property type="entry name" value="CarbopepD_reg_2"/>
    <property type="match status" value="1"/>
</dbReference>
<dbReference type="InterPro" id="IPR036942">
    <property type="entry name" value="Beta-barrel_TonB_sf"/>
</dbReference>
<evidence type="ECO:0000259" key="6">
    <source>
        <dbReference type="Pfam" id="PF07715"/>
    </source>
</evidence>
<feature type="domain" description="TonB-dependent receptor-like beta-barrel" evidence="5">
    <location>
        <begin position="400"/>
        <end position="883"/>
    </location>
</feature>